<organism evidence="3 4">
    <name type="scientific">Gryllotalpicola reticulitermitis</name>
    <dbReference type="NCBI Taxonomy" id="1184153"/>
    <lineage>
        <taxon>Bacteria</taxon>
        <taxon>Bacillati</taxon>
        <taxon>Actinomycetota</taxon>
        <taxon>Actinomycetes</taxon>
        <taxon>Micrococcales</taxon>
        <taxon>Microbacteriaceae</taxon>
        <taxon>Gryllotalpicola</taxon>
    </lineage>
</organism>
<dbReference type="RefSeq" id="WP_390230224.1">
    <property type="nucleotide sequence ID" value="NZ_JBHSCN010000006.1"/>
</dbReference>
<accession>A0ABV8Q844</accession>
<feature type="transmembrane region" description="Helical" evidence="2">
    <location>
        <begin position="57"/>
        <end position="81"/>
    </location>
</feature>
<sequence length="201" mass="21528">MSGPIEVILIIVVIGYLLIRRLIGEAAEGRRMLLLPAILTAIGLMDLAKVAQSPVSIGFLIATTAVSVVLGLLRGATIRVFEQDGLVFMRYRVITVVLLALNFAIKFGASFALGLVDPSAEHAASNGLLLTLGSGLLVEGLVVLSKAVRTNSRILWKQGKDGEPHKTSSFLDGLQQRAHSGAWSEAARDRGFGSRPDDDRR</sequence>
<keyword evidence="2" id="KW-1133">Transmembrane helix</keyword>
<keyword evidence="2" id="KW-0812">Transmembrane</keyword>
<protein>
    <submittedName>
        <fullName evidence="3">DUF1453 domain-containing protein</fullName>
    </submittedName>
</protein>
<evidence type="ECO:0000313" key="3">
    <source>
        <dbReference type="EMBL" id="MFC4244537.1"/>
    </source>
</evidence>
<feature type="region of interest" description="Disordered" evidence="1">
    <location>
        <begin position="177"/>
        <end position="201"/>
    </location>
</feature>
<feature type="compositionally biased region" description="Basic and acidic residues" evidence="1">
    <location>
        <begin position="186"/>
        <end position="201"/>
    </location>
</feature>
<reference evidence="4" key="1">
    <citation type="journal article" date="2019" name="Int. J. Syst. Evol. Microbiol.">
        <title>The Global Catalogue of Microorganisms (GCM) 10K type strain sequencing project: providing services to taxonomists for standard genome sequencing and annotation.</title>
        <authorList>
            <consortium name="The Broad Institute Genomics Platform"/>
            <consortium name="The Broad Institute Genome Sequencing Center for Infectious Disease"/>
            <person name="Wu L."/>
            <person name="Ma J."/>
        </authorList>
    </citation>
    <scope>NUCLEOTIDE SEQUENCE [LARGE SCALE GENOMIC DNA]</scope>
    <source>
        <strain evidence="4">CGMCC 1.10363</strain>
    </source>
</reference>
<proteinExistence type="predicted"/>
<evidence type="ECO:0000256" key="2">
    <source>
        <dbReference type="SAM" id="Phobius"/>
    </source>
</evidence>
<dbReference type="Proteomes" id="UP001595900">
    <property type="component" value="Unassembled WGS sequence"/>
</dbReference>
<keyword evidence="4" id="KW-1185">Reference proteome</keyword>
<feature type="transmembrane region" description="Helical" evidence="2">
    <location>
        <begin position="6"/>
        <end position="23"/>
    </location>
</feature>
<keyword evidence="2" id="KW-0472">Membrane</keyword>
<name>A0ABV8Q844_9MICO</name>
<comment type="caution">
    <text evidence="3">The sequence shown here is derived from an EMBL/GenBank/DDBJ whole genome shotgun (WGS) entry which is preliminary data.</text>
</comment>
<evidence type="ECO:0000256" key="1">
    <source>
        <dbReference type="SAM" id="MobiDB-lite"/>
    </source>
</evidence>
<feature type="transmembrane region" description="Helical" evidence="2">
    <location>
        <begin position="128"/>
        <end position="148"/>
    </location>
</feature>
<feature type="transmembrane region" description="Helical" evidence="2">
    <location>
        <begin position="93"/>
        <end position="116"/>
    </location>
</feature>
<evidence type="ECO:0000313" key="4">
    <source>
        <dbReference type="Proteomes" id="UP001595900"/>
    </source>
</evidence>
<dbReference type="EMBL" id="JBHSCN010000006">
    <property type="protein sequence ID" value="MFC4244537.1"/>
    <property type="molecule type" value="Genomic_DNA"/>
</dbReference>
<gene>
    <name evidence="3" type="ORF">ACFOYW_14260</name>
</gene>